<dbReference type="InterPro" id="IPR011006">
    <property type="entry name" value="CheY-like_superfamily"/>
</dbReference>
<organism evidence="4 5">
    <name type="scientific">Gemmata algarum</name>
    <dbReference type="NCBI Taxonomy" id="2975278"/>
    <lineage>
        <taxon>Bacteria</taxon>
        <taxon>Pseudomonadati</taxon>
        <taxon>Planctomycetota</taxon>
        <taxon>Planctomycetia</taxon>
        <taxon>Gemmatales</taxon>
        <taxon>Gemmataceae</taxon>
        <taxon>Gemmata</taxon>
    </lineage>
</organism>
<keyword evidence="1" id="KW-0597">Phosphoprotein</keyword>
<comment type="caution">
    <text evidence="4">The sequence shown here is derived from an EMBL/GenBank/DDBJ whole genome shotgun (WGS) entry which is preliminary data.</text>
</comment>
<accession>A0ABU5ESD5</accession>
<dbReference type="Gene3D" id="1.10.3210.10">
    <property type="entry name" value="Hypothetical protein af1432"/>
    <property type="match status" value="1"/>
</dbReference>
<sequence>MSLQVLFVDDEPNVLDGLRRTLREFRREWDMRFATGGPAALAALDQAPADVVVSDMRMPGMNGDELLAEVRARHPQTVRIVLSGECTREAMVRVTSLAHRVLTKPCDPVELRVAIQQAFALRGLLLSPRLSALAGRLQSVPSRPDLYARIRAVLEQPNYSLSELADICARDAGVSAKLIQLANSALFGSTRPTHCAFEAVSRIGAEMVRALILAEGVLTAFDARSIHPFSVSDVWPHSESVALLAARIVNREAPRAAWGGLAPAAGTLHDIGRLILACVEPAAYVEVLRRVQAGAMLVSAEADAFGATHATVGAYLLGLWGVPSSIVEAVAWHHNPGGRPADRFGLVTAVHAAASLLYPDDGGGPDLAYLNRLELGDRLPAWATLSADLGGGL</sequence>
<feature type="domain" description="Response regulatory" evidence="2">
    <location>
        <begin position="4"/>
        <end position="119"/>
    </location>
</feature>
<dbReference type="EMBL" id="JAXBLV010000024">
    <property type="protein sequence ID" value="MDY3558258.1"/>
    <property type="molecule type" value="Genomic_DNA"/>
</dbReference>
<dbReference type="InterPro" id="IPR014626">
    <property type="entry name" value="Sig_transdc_resp-reg_put"/>
</dbReference>
<reference evidence="5" key="1">
    <citation type="journal article" date="2023" name="Mar. Drugs">
        <title>Gemmata algarum, a Novel Planctomycete Isolated from an Algal Mat, Displays Antimicrobial Activity.</title>
        <authorList>
            <person name="Kumar G."/>
            <person name="Kallscheuer N."/>
            <person name="Kashif M."/>
            <person name="Ahamad S."/>
            <person name="Jagadeeshwari U."/>
            <person name="Pannikurungottu S."/>
            <person name="Haufschild T."/>
            <person name="Kabuu M."/>
            <person name="Sasikala C."/>
            <person name="Jogler C."/>
            <person name="Ramana C."/>
        </authorList>
    </citation>
    <scope>NUCLEOTIDE SEQUENCE [LARGE SCALE GENOMIC DNA]</scope>
    <source>
        <strain evidence="5">JC673</strain>
    </source>
</reference>
<evidence type="ECO:0000259" key="2">
    <source>
        <dbReference type="PROSITE" id="PS50110"/>
    </source>
</evidence>
<dbReference type="Pfam" id="PF00072">
    <property type="entry name" value="Response_reg"/>
    <property type="match status" value="1"/>
</dbReference>
<evidence type="ECO:0000256" key="1">
    <source>
        <dbReference type="PROSITE-ProRule" id="PRU00169"/>
    </source>
</evidence>
<dbReference type="RefSeq" id="WP_261186258.1">
    <property type="nucleotide sequence ID" value="NZ_JAXBLV010000024.1"/>
</dbReference>
<dbReference type="SUPFAM" id="SSF52172">
    <property type="entry name" value="CheY-like"/>
    <property type="match status" value="1"/>
</dbReference>
<dbReference type="PANTHER" id="PTHR33525">
    <property type="match status" value="1"/>
</dbReference>
<gene>
    <name evidence="4" type="ORF">R5W23_004953</name>
</gene>
<evidence type="ECO:0000259" key="3">
    <source>
        <dbReference type="PROSITE" id="PS51833"/>
    </source>
</evidence>
<dbReference type="SMART" id="SM00448">
    <property type="entry name" value="REC"/>
    <property type="match status" value="1"/>
</dbReference>
<feature type="domain" description="HDOD" evidence="3">
    <location>
        <begin position="140"/>
        <end position="336"/>
    </location>
</feature>
<dbReference type="PROSITE" id="PS50110">
    <property type="entry name" value="RESPONSE_REGULATORY"/>
    <property type="match status" value="1"/>
</dbReference>
<dbReference type="PANTHER" id="PTHR33525:SF6">
    <property type="entry name" value="HDOD DOMAIN-CONTAINING PROTEIN"/>
    <property type="match status" value="1"/>
</dbReference>
<dbReference type="InterPro" id="IPR052340">
    <property type="entry name" value="RNase_Y/CdgJ"/>
</dbReference>
<dbReference type="PROSITE" id="PS51833">
    <property type="entry name" value="HDOD"/>
    <property type="match status" value="1"/>
</dbReference>
<dbReference type="SUPFAM" id="SSF109604">
    <property type="entry name" value="HD-domain/PDEase-like"/>
    <property type="match status" value="1"/>
</dbReference>
<proteinExistence type="predicted"/>
<keyword evidence="5" id="KW-1185">Reference proteome</keyword>
<dbReference type="InterPro" id="IPR013976">
    <property type="entry name" value="HDOD"/>
</dbReference>
<feature type="modified residue" description="4-aspartylphosphate" evidence="1">
    <location>
        <position position="55"/>
    </location>
</feature>
<dbReference type="CDD" id="cd17569">
    <property type="entry name" value="REC_HupR-like"/>
    <property type="match status" value="1"/>
</dbReference>
<dbReference type="Pfam" id="PF08668">
    <property type="entry name" value="HDOD"/>
    <property type="match status" value="1"/>
</dbReference>
<dbReference type="InterPro" id="IPR001789">
    <property type="entry name" value="Sig_transdc_resp-reg_receiver"/>
</dbReference>
<evidence type="ECO:0000313" key="4">
    <source>
        <dbReference type="EMBL" id="MDY3558258.1"/>
    </source>
</evidence>
<evidence type="ECO:0000313" key="5">
    <source>
        <dbReference type="Proteomes" id="UP001272242"/>
    </source>
</evidence>
<dbReference type="PIRSF" id="PIRSF036883">
    <property type="entry name" value="RR_HD-GYP_mod"/>
    <property type="match status" value="1"/>
</dbReference>
<dbReference type="Gene3D" id="3.40.50.2300">
    <property type="match status" value="1"/>
</dbReference>
<dbReference type="Proteomes" id="UP001272242">
    <property type="component" value="Unassembled WGS sequence"/>
</dbReference>
<protein>
    <submittedName>
        <fullName evidence="4">Response regulator</fullName>
    </submittedName>
</protein>
<name>A0ABU5ESD5_9BACT</name>